<accession>A0A1C2ILH1</accession>
<organism evidence="3 4">
    <name type="scientific">Acidithiobacillus thiooxidans</name>
    <name type="common">Thiobacillus thiooxidans</name>
    <dbReference type="NCBI Taxonomy" id="930"/>
    <lineage>
        <taxon>Bacteria</taxon>
        <taxon>Pseudomonadati</taxon>
        <taxon>Pseudomonadota</taxon>
        <taxon>Acidithiobacillia</taxon>
        <taxon>Acidithiobacillales</taxon>
        <taxon>Acidithiobacillaceae</taxon>
        <taxon>Acidithiobacillus</taxon>
    </lineage>
</organism>
<gene>
    <name evidence="3" type="ORF">A6P07_11210</name>
</gene>
<keyword evidence="2" id="KW-1133">Transmembrane helix</keyword>
<evidence type="ECO:0000313" key="3">
    <source>
        <dbReference type="EMBL" id="OCX71829.1"/>
    </source>
</evidence>
<dbReference type="RefSeq" id="WP_024892727.1">
    <property type="nucleotide sequence ID" value="NZ_LWRZ01000380.1"/>
</dbReference>
<evidence type="ECO:0000256" key="2">
    <source>
        <dbReference type="SAM" id="Phobius"/>
    </source>
</evidence>
<dbReference type="EMBL" id="LWSA01000156">
    <property type="protein sequence ID" value="OCX71829.1"/>
    <property type="molecule type" value="Genomic_DNA"/>
</dbReference>
<comment type="caution">
    <text evidence="3">The sequence shown here is derived from an EMBL/GenBank/DDBJ whole genome shotgun (WGS) entry which is preliminary data.</text>
</comment>
<evidence type="ECO:0000256" key="1">
    <source>
        <dbReference type="SAM" id="MobiDB-lite"/>
    </source>
</evidence>
<dbReference type="AlphaFoldDB" id="A0A1C2ILH1"/>
<feature type="transmembrane region" description="Helical" evidence="2">
    <location>
        <begin position="233"/>
        <end position="256"/>
    </location>
</feature>
<protein>
    <submittedName>
        <fullName evidence="3">Uncharacterized protein</fullName>
    </submittedName>
</protein>
<name>A0A1C2ILH1_ACITH</name>
<keyword evidence="2" id="KW-0472">Membrane</keyword>
<evidence type="ECO:0000313" key="4">
    <source>
        <dbReference type="Proteomes" id="UP000094893"/>
    </source>
</evidence>
<sequence length="258" mass="28353">MNDSDDILTNMESMVNKTTDDDKSNDGANSKGESPTVKDFIHDLTPVFDDEKMEPQFRLSAHPAEPAPEVKALKTGFEMVADLLPMHEHKALGQWVIRYKLHEDDPIWGGYIAGAVSFKSAEAAHRSAALVINGLEKLPQIVQNAFFNAEKEVRADLANVFATSGGKFIISVQSIISKAADNGAKKLEQAATVLDKELTRKIELRKDEGVELWVQKAMEAADLAVSKHKKLNFYFNTMGGVSIFILGSIFGVVLALHI</sequence>
<dbReference type="Proteomes" id="UP000094893">
    <property type="component" value="Unassembled WGS sequence"/>
</dbReference>
<proteinExistence type="predicted"/>
<feature type="region of interest" description="Disordered" evidence="1">
    <location>
        <begin position="1"/>
        <end position="38"/>
    </location>
</feature>
<reference evidence="3 4" key="1">
    <citation type="journal article" date="2016" name="Int. J. Mol. Sci.">
        <title>Comparative genomics of the extreme acidophile Acidithiobacillus thiooxidans reveals intraspecific divergence and niche adaptation.</title>
        <authorList>
            <person name="Zhang X."/>
            <person name="Feng X."/>
            <person name="Tao J."/>
            <person name="Ma L."/>
            <person name="Xiao Y."/>
            <person name="Liang Y."/>
            <person name="Liu X."/>
            <person name="Yin H."/>
        </authorList>
    </citation>
    <scope>NUCLEOTIDE SEQUENCE [LARGE SCALE GENOMIC DNA]</scope>
    <source>
        <strain evidence="3 4">A02</strain>
    </source>
</reference>
<keyword evidence="2" id="KW-0812">Transmembrane</keyword>